<keyword evidence="3" id="KW-1185">Reference proteome</keyword>
<feature type="compositionally biased region" description="Basic and acidic residues" evidence="1">
    <location>
        <begin position="74"/>
        <end position="87"/>
    </location>
</feature>
<evidence type="ECO:0000313" key="2">
    <source>
        <dbReference type="EMBL" id="KAF8400958.1"/>
    </source>
</evidence>
<sequence length="134" mass="15432">MKVIPSYLFSSPSRNASLKDEYRSQEIFIASSVHHEIFLYHESYVTRGRDTVMEKVTSYETVEEQGMAVGGNVSRHEVPTTTRERSKDYRAAMEARLLRVELGFQDGEVRLEELGTRLDGFEDKLDELRGENPQ</sequence>
<protein>
    <submittedName>
        <fullName evidence="2">Uncharacterized protein</fullName>
    </submittedName>
</protein>
<proteinExistence type="predicted"/>
<evidence type="ECO:0000313" key="3">
    <source>
        <dbReference type="Proteomes" id="UP000655225"/>
    </source>
</evidence>
<dbReference type="EMBL" id="JABCRI010000009">
    <property type="protein sequence ID" value="KAF8400958.1"/>
    <property type="molecule type" value="Genomic_DNA"/>
</dbReference>
<gene>
    <name evidence="2" type="ORF">HHK36_014261</name>
</gene>
<comment type="caution">
    <text evidence="2">The sequence shown here is derived from an EMBL/GenBank/DDBJ whole genome shotgun (WGS) entry which is preliminary data.</text>
</comment>
<feature type="region of interest" description="Disordered" evidence="1">
    <location>
        <begin position="67"/>
        <end position="87"/>
    </location>
</feature>
<name>A0A834Z9G2_TETSI</name>
<accession>A0A834Z9G2</accession>
<reference evidence="2 3" key="1">
    <citation type="submission" date="2020-04" db="EMBL/GenBank/DDBJ databases">
        <title>Plant Genome Project.</title>
        <authorList>
            <person name="Zhang R.-G."/>
        </authorList>
    </citation>
    <scope>NUCLEOTIDE SEQUENCE [LARGE SCALE GENOMIC DNA]</scope>
    <source>
        <strain evidence="2">YNK0</strain>
        <tissue evidence="2">Leaf</tissue>
    </source>
</reference>
<dbReference type="Proteomes" id="UP000655225">
    <property type="component" value="Unassembled WGS sequence"/>
</dbReference>
<evidence type="ECO:0000256" key="1">
    <source>
        <dbReference type="SAM" id="MobiDB-lite"/>
    </source>
</evidence>
<organism evidence="2 3">
    <name type="scientific">Tetracentron sinense</name>
    <name type="common">Spur-leaf</name>
    <dbReference type="NCBI Taxonomy" id="13715"/>
    <lineage>
        <taxon>Eukaryota</taxon>
        <taxon>Viridiplantae</taxon>
        <taxon>Streptophyta</taxon>
        <taxon>Embryophyta</taxon>
        <taxon>Tracheophyta</taxon>
        <taxon>Spermatophyta</taxon>
        <taxon>Magnoliopsida</taxon>
        <taxon>Trochodendrales</taxon>
        <taxon>Trochodendraceae</taxon>
        <taxon>Tetracentron</taxon>
    </lineage>
</organism>
<dbReference type="AlphaFoldDB" id="A0A834Z9G2"/>